<dbReference type="GO" id="GO:1902201">
    <property type="term" value="P:negative regulation of bacterial-type flagellum-dependent cell motility"/>
    <property type="evidence" value="ECO:0007669"/>
    <property type="project" value="TreeGrafter"/>
</dbReference>
<dbReference type="SUPFAM" id="SSF55073">
    <property type="entry name" value="Nucleotide cyclase"/>
    <property type="match status" value="1"/>
</dbReference>
<dbReference type="AlphaFoldDB" id="A0A852RC49"/>
<evidence type="ECO:0000259" key="2">
    <source>
        <dbReference type="PROSITE" id="PS50887"/>
    </source>
</evidence>
<dbReference type="GO" id="GO:0043709">
    <property type="term" value="P:cell adhesion involved in single-species biofilm formation"/>
    <property type="evidence" value="ECO:0007669"/>
    <property type="project" value="TreeGrafter"/>
</dbReference>
<dbReference type="SMART" id="SM00267">
    <property type="entry name" value="GGDEF"/>
    <property type="match status" value="1"/>
</dbReference>
<protein>
    <submittedName>
        <fullName evidence="3">Diguanylate cyclase (GGDEF)-like protein</fullName>
    </submittedName>
</protein>
<dbReference type="CDD" id="cd01949">
    <property type="entry name" value="GGDEF"/>
    <property type="match status" value="1"/>
</dbReference>
<dbReference type="Gene3D" id="3.30.70.270">
    <property type="match status" value="1"/>
</dbReference>
<dbReference type="PANTHER" id="PTHR45138">
    <property type="entry name" value="REGULATORY COMPONENTS OF SENSORY TRANSDUCTION SYSTEM"/>
    <property type="match status" value="1"/>
</dbReference>
<proteinExistence type="predicted"/>
<feature type="transmembrane region" description="Helical" evidence="1">
    <location>
        <begin position="149"/>
        <end position="175"/>
    </location>
</feature>
<keyword evidence="1" id="KW-0472">Membrane</keyword>
<evidence type="ECO:0000256" key="1">
    <source>
        <dbReference type="SAM" id="Phobius"/>
    </source>
</evidence>
<gene>
    <name evidence="3" type="ORF">BJ958_000401</name>
</gene>
<feature type="transmembrane region" description="Helical" evidence="1">
    <location>
        <begin position="195"/>
        <end position="228"/>
    </location>
</feature>
<dbReference type="InterPro" id="IPR000160">
    <property type="entry name" value="GGDEF_dom"/>
</dbReference>
<keyword evidence="4" id="KW-1185">Reference proteome</keyword>
<reference evidence="3 4" key="1">
    <citation type="submission" date="2020-07" db="EMBL/GenBank/DDBJ databases">
        <title>Sequencing the genomes of 1000 actinobacteria strains.</title>
        <authorList>
            <person name="Klenk H.-P."/>
        </authorList>
    </citation>
    <scope>NUCLEOTIDE SEQUENCE [LARGE SCALE GENOMIC DNA]</scope>
    <source>
        <strain evidence="3 4">DSM 19082</strain>
    </source>
</reference>
<organism evidence="3 4">
    <name type="scientific">Nocardioides kongjuensis</name>
    <dbReference type="NCBI Taxonomy" id="349522"/>
    <lineage>
        <taxon>Bacteria</taxon>
        <taxon>Bacillati</taxon>
        <taxon>Actinomycetota</taxon>
        <taxon>Actinomycetes</taxon>
        <taxon>Propionibacteriales</taxon>
        <taxon>Nocardioidaceae</taxon>
        <taxon>Nocardioides</taxon>
    </lineage>
</organism>
<name>A0A852RC49_9ACTN</name>
<keyword evidence="1" id="KW-1133">Transmembrane helix</keyword>
<dbReference type="InterPro" id="IPR043128">
    <property type="entry name" value="Rev_trsase/Diguanyl_cyclase"/>
</dbReference>
<sequence length="412" mass="43617">MPAFLITPVACQLWVGSAVVAALVLPVALDHRVGEGHTAHEPWTALAIVAASVVNVEIGRVLEGGAAFSQRPHKALSTWAFACAIVLSVGWLLPVVACCYAHARWRGLRVPLWKWVGSAAYVVLAGVAAAGVVHTVLGEESLTRGNGLCGMVAVLAGTAAFLAVQTVMFHGSAYLNEAGDETWLRRTLRQPTFYLTEVGVLLVGGLTAAVWIAAPWFLVLLLPVFVLAQRAALHEPLRQRAEHDDKTGLLRFEAWDRQARTAAARCSRHGRPWSVLFADLDHFKLFNDTWGHLAGDLALEAAAAVIRDELRDGDLVARFGGEEFCVFLPGTGLADGRALAERVRAAVAATDLPGTQGLTVSVGVATVEPGCDSSSGAGTGAPDLADVVRSADRALYAAKEGGRDTTRAHLAH</sequence>
<dbReference type="Pfam" id="PF00990">
    <property type="entry name" value="GGDEF"/>
    <property type="match status" value="1"/>
</dbReference>
<feature type="transmembrane region" description="Helical" evidence="1">
    <location>
        <begin position="80"/>
        <end position="103"/>
    </location>
</feature>
<feature type="domain" description="GGDEF" evidence="2">
    <location>
        <begin position="271"/>
        <end position="411"/>
    </location>
</feature>
<dbReference type="PANTHER" id="PTHR45138:SF9">
    <property type="entry name" value="DIGUANYLATE CYCLASE DGCM-RELATED"/>
    <property type="match status" value="1"/>
</dbReference>
<dbReference type="InterPro" id="IPR050469">
    <property type="entry name" value="Diguanylate_Cyclase"/>
</dbReference>
<accession>A0A852RC49</accession>
<evidence type="ECO:0000313" key="4">
    <source>
        <dbReference type="Proteomes" id="UP000582231"/>
    </source>
</evidence>
<keyword evidence="1" id="KW-0812">Transmembrane</keyword>
<dbReference type="GO" id="GO:0005886">
    <property type="term" value="C:plasma membrane"/>
    <property type="evidence" value="ECO:0007669"/>
    <property type="project" value="TreeGrafter"/>
</dbReference>
<dbReference type="RefSeq" id="WP_179725076.1">
    <property type="nucleotide sequence ID" value="NZ_BAABEF010000001.1"/>
</dbReference>
<comment type="caution">
    <text evidence="3">The sequence shown here is derived from an EMBL/GenBank/DDBJ whole genome shotgun (WGS) entry which is preliminary data.</text>
</comment>
<evidence type="ECO:0000313" key="3">
    <source>
        <dbReference type="EMBL" id="NYD28855.1"/>
    </source>
</evidence>
<feature type="transmembrane region" description="Helical" evidence="1">
    <location>
        <begin position="115"/>
        <end position="137"/>
    </location>
</feature>
<dbReference type="Proteomes" id="UP000582231">
    <property type="component" value="Unassembled WGS sequence"/>
</dbReference>
<dbReference type="PROSITE" id="PS50887">
    <property type="entry name" value="GGDEF"/>
    <property type="match status" value="1"/>
</dbReference>
<dbReference type="FunFam" id="3.30.70.270:FF:000001">
    <property type="entry name" value="Diguanylate cyclase domain protein"/>
    <property type="match status" value="1"/>
</dbReference>
<dbReference type="InterPro" id="IPR029787">
    <property type="entry name" value="Nucleotide_cyclase"/>
</dbReference>
<dbReference type="EMBL" id="JACCBF010000001">
    <property type="protein sequence ID" value="NYD28855.1"/>
    <property type="molecule type" value="Genomic_DNA"/>
</dbReference>
<dbReference type="NCBIfam" id="TIGR00254">
    <property type="entry name" value="GGDEF"/>
    <property type="match status" value="1"/>
</dbReference>
<dbReference type="GO" id="GO:0052621">
    <property type="term" value="F:diguanylate cyclase activity"/>
    <property type="evidence" value="ECO:0007669"/>
    <property type="project" value="TreeGrafter"/>
</dbReference>